<organism evidence="1 2">
    <name type="scientific">Pseudoalteromonas amylolytica</name>
    <dbReference type="NCBI Taxonomy" id="1859457"/>
    <lineage>
        <taxon>Bacteria</taxon>
        <taxon>Pseudomonadati</taxon>
        <taxon>Pseudomonadota</taxon>
        <taxon>Gammaproteobacteria</taxon>
        <taxon>Alteromonadales</taxon>
        <taxon>Pseudoalteromonadaceae</taxon>
        <taxon>Pseudoalteromonas</taxon>
    </lineage>
</organism>
<dbReference type="AlphaFoldDB" id="A0A1S1MWZ7"/>
<dbReference type="EMBL" id="MKJU01000024">
    <property type="protein sequence ID" value="OHU91753.1"/>
    <property type="molecule type" value="Genomic_DNA"/>
</dbReference>
<proteinExistence type="predicted"/>
<sequence>MYIFAKVFESNGFQVLIRKFNGNEQESEPPKVSIILYCACGTEVDIGATFNGPEETAMLRAEHYFEKFDQDAVDRITSYMDPSWPAELLMLHLEQPLDSTLQEGEKA</sequence>
<evidence type="ECO:0000313" key="2">
    <source>
        <dbReference type="Proteomes" id="UP000179786"/>
    </source>
</evidence>
<protein>
    <submittedName>
        <fullName evidence="1">Uncharacterized protein</fullName>
    </submittedName>
</protein>
<dbReference type="STRING" id="1859457.BET10_08110"/>
<dbReference type="OrthoDB" id="9762378at2"/>
<name>A0A1S1MWZ7_9GAMM</name>
<accession>A0A1S1MWZ7</accession>
<keyword evidence="2" id="KW-1185">Reference proteome</keyword>
<gene>
    <name evidence="1" type="ORF">BET10_08110</name>
</gene>
<dbReference type="Proteomes" id="UP000179786">
    <property type="component" value="Unassembled WGS sequence"/>
</dbReference>
<evidence type="ECO:0000313" key="1">
    <source>
        <dbReference type="EMBL" id="OHU91753.1"/>
    </source>
</evidence>
<comment type="caution">
    <text evidence="1">The sequence shown here is derived from an EMBL/GenBank/DDBJ whole genome shotgun (WGS) entry which is preliminary data.</text>
</comment>
<reference evidence="1 2" key="1">
    <citation type="submission" date="2016-09" db="EMBL/GenBank/DDBJ databases">
        <title>Pseudoalteromonas amylolytica sp. nov., isolated from the surface seawater.</title>
        <authorList>
            <person name="Wu Y.-H."/>
            <person name="Cheng H."/>
            <person name="Jin X.-B."/>
            <person name="Wang C.-S."/>
            <person name="Xu X.-W."/>
        </authorList>
    </citation>
    <scope>NUCLEOTIDE SEQUENCE [LARGE SCALE GENOMIC DNA]</scope>
    <source>
        <strain evidence="1 2">JW1</strain>
    </source>
</reference>
<dbReference type="RefSeq" id="WP_070984116.1">
    <property type="nucleotide sequence ID" value="NZ_MKJU01000024.1"/>
</dbReference>